<evidence type="ECO:0000313" key="2">
    <source>
        <dbReference type="EMBL" id="KAK6153500.1"/>
    </source>
</evidence>
<protein>
    <submittedName>
        <fullName evidence="2">Uncharacterized protein</fullName>
    </submittedName>
</protein>
<feature type="region of interest" description="Disordered" evidence="1">
    <location>
        <begin position="24"/>
        <end position="55"/>
    </location>
</feature>
<dbReference type="Proteomes" id="UP001318860">
    <property type="component" value="Unassembled WGS sequence"/>
</dbReference>
<dbReference type="PANTHER" id="PTHR46250">
    <property type="entry name" value="MYB/SANT-LIKE DNA-BINDING DOMAIN PROTEIN-RELATED"/>
    <property type="match status" value="1"/>
</dbReference>
<accession>A0ABR0X233</accession>
<dbReference type="EMBL" id="JABTTQ020000006">
    <property type="protein sequence ID" value="KAK6153500.1"/>
    <property type="molecule type" value="Genomic_DNA"/>
</dbReference>
<reference evidence="2 3" key="1">
    <citation type="journal article" date="2021" name="Comput. Struct. Biotechnol. J.">
        <title>De novo genome assembly of the potent medicinal plant Rehmannia glutinosa using nanopore technology.</title>
        <authorList>
            <person name="Ma L."/>
            <person name="Dong C."/>
            <person name="Song C."/>
            <person name="Wang X."/>
            <person name="Zheng X."/>
            <person name="Niu Y."/>
            <person name="Chen S."/>
            <person name="Feng W."/>
        </authorList>
    </citation>
    <scope>NUCLEOTIDE SEQUENCE [LARGE SCALE GENOMIC DNA]</scope>
    <source>
        <strain evidence="2">DH-2019</strain>
    </source>
</reference>
<dbReference type="PANTHER" id="PTHR46250:SF15">
    <property type="entry name" value="OS01G0523800 PROTEIN"/>
    <property type="match status" value="1"/>
</dbReference>
<organism evidence="2 3">
    <name type="scientific">Rehmannia glutinosa</name>
    <name type="common">Chinese foxglove</name>
    <dbReference type="NCBI Taxonomy" id="99300"/>
    <lineage>
        <taxon>Eukaryota</taxon>
        <taxon>Viridiplantae</taxon>
        <taxon>Streptophyta</taxon>
        <taxon>Embryophyta</taxon>
        <taxon>Tracheophyta</taxon>
        <taxon>Spermatophyta</taxon>
        <taxon>Magnoliopsida</taxon>
        <taxon>eudicotyledons</taxon>
        <taxon>Gunneridae</taxon>
        <taxon>Pentapetalae</taxon>
        <taxon>asterids</taxon>
        <taxon>lamiids</taxon>
        <taxon>Lamiales</taxon>
        <taxon>Orobanchaceae</taxon>
        <taxon>Rehmannieae</taxon>
        <taxon>Rehmannia</taxon>
    </lineage>
</organism>
<proteinExistence type="predicted"/>
<feature type="compositionally biased region" description="Polar residues" evidence="1">
    <location>
        <begin position="96"/>
        <end position="130"/>
    </location>
</feature>
<gene>
    <name evidence="2" type="ORF">DH2020_013139</name>
</gene>
<sequence length="244" mass="27306">MNYSFVLSGWEGSAADSRVLRDAVTRPNGGGEAQEAQPDPDYVDQVQTSQTDPNAKTMRYKSWPLFKDWSEIFGKDRTTGENAQVFADVVQEVASGGQSAGTPLNPQNFRHEQTPTIPISETAVGDTNSACRGESSSTKKNRNSKKRRPDDELEGRFIQVMKAFCEETNRQLGQLAERIGFDQDESKKRQAVFDALKDIDFLTVEDKLKVAKQLCNNNKDLDLFFSLSDDLKPVMVKMTIKGRL</sequence>
<comment type="caution">
    <text evidence="2">The sequence shown here is derived from an EMBL/GenBank/DDBJ whole genome shotgun (WGS) entry which is preliminary data.</text>
</comment>
<feature type="region of interest" description="Disordered" evidence="1">
    <location>
        <begin position="94"/>
        <end position="152"/>
    </location>
</feature>
<name>A0ABR0X233_REHGL</name>
<evidence type="ECO:0000313" key="3">
    <source>
        <dbReference type="Proteomes" id="UP001318860"/>
    </source>
</evidence>
<evidence type="ECO:0000256" key="1">
    <source>
        <dbReference type="SAM" id="MobiDB-lite"/>
    </source>
</evidence>
<keyword evidence="3" id="KW-1185">Reference proteome</keyword>
<feature type="compositionally biased region" description="Polar residues" evidence="1">
    <location>
        <begin position="45"/>
        <end position="54"/>
    </location>
</feature>